<dbReference type="AlphaFoldDB" id="A0A3N4YSG8"/>
<protein>
    <submittedName>
        <fullName evidence="1">Uncharacterized protein</fullName>
    </submittedName>
</protein>
<organism evidence="1 2">
    <name type="scientific">Myceligenerans xiligouense</name>
    <dbReference type="NCBI Taxonomy" id="253184"/>
    <lineage>
        <taxon>Bacteria</taxon>
        <taxon>Bacillati</taxon>
        <taxon>Actinomycetota</taxon>
        <taxon>Actinomycetes</taxon>
        <taxon>Micrococcales</taxon>
        <taxon>Promicromonosporaceae</taxon>
        <taxon>Myceligenerans</taxon>
    </lineage>
</organism>
<evidence type="ECO:0000313" key="2">
    <source>
        <dbReference type="Proteomes" id="UP000280501"/>
    </source>
</evidence>
<sequence>MNTALAVGKSRFAVAAQGRYDLTLDQAGTIAEFDALGGRDAVKHLTATEVKEPGQFAHAAQRLRDEREREAKAAVVALLTDSGVRVVPASAHDDESIKVLGDLTDVDGNVLTADNHAGCPGHAGVRASLLRSRGVGGRERV</sequence>
<keyword evidence="2" id="KW-1185">Reference proteome</keyword>
<evidence type="ECO:0000313" key="1">
    <source>
        <dbReference type="EMBL" id="RPF21500.1"/>
    </source>
</evidence>
<gene>
    <name evidence="1" type="ORF">EDD34_2130</name>
</gene>
<proteinExistence type="predicted"/>
<dbReference type="RefSeq" id="WP_123814531.1">
    <property type="nucleotide sequence ID" value="NZ_RKQZ01000001.1"/>
</dbReference>
<reference evidence="1 2" key="1">
    <citation type="submission" date="2018-11" db="EMBL/GenBank/DDBJ databases">
        <title>Sequencing the genomes of 1000 actinobacteria strains.</title>
        <authorList>
            <person name="Klenk H.-P."/>
        </authorList>
    </citation>
    <scope>NUCLEOTIDE SEQUENCE [LARGE SCALE GENOMIC DNA]</scope>
    <source>
        <strain evidence="1 2">DSM 15700</strain>
    </source>
</reference>
<dbReference type="OrthoDB" id="3846919at2"/>
<name>A0A3N4YSG8_9MICO</name>
<comment type="caution">
    <text evidence="1">The sequence shown here is derived from an EMBL/GenBank/DDBJ whole genome shotgun (WGS) entry which is preliminary data.</text>
</comment>
<dbReference type="Proteomes" id="UP000280501">
    <property type="component" value="Unassembled WGS sequence"/>
</dbReference>
<dbReference type="EMBL" id="RKQZ01000001">
    <property type="protein sequence ID" value="RPF21500.1"/>
    <property type="molecule type" value="Genomic_DNA"/>
</dbReference>
<accession>A0A3N4YSG8</accession>